<protein>
    <recommendedName>
        <fullName evidence="4">COP9 signalosome complex subunit 5</fullName>
    </recommendedName>
</protein>
<accession>A0A7S2TWV7</accession>
<dbReference type="PANTHER" id="PTHR10410">
    <property type="entry name" value="EUKARYOTIC TRANSLATION INITIATION FACTOR 3 -RELATED"/>
    <property type="match status" value="1"/>
</dbReference>
<keyword evidence="12" id="KW-0539">Nucleus</keyword>
<evidence type="ECO:0000256" key="6">
    <source>
        <dbReference type="ARBA" id="ARBA00022670"/>
    </source>
</evidence>
<evidence type="ECO:0000256" key="5">
    <source>
        <dbReference type="ARBA" id="ARBA00022490"/>
    </source>
</evidence>
<keyword evidence="6" id="KW-0645">Protease</keyword>
<evidence type="ECO:0000256" key="7">
    <source>
        <dbReference type="ARBA" id="ARBA00022723"/>
    </source>
</evidence>
<comment type="similarity">
    <text evidence="3">Belongs to the peptidase M67A family. CSN5 subfamily.</text>
</comment>
<evidence type="ECO:0000256" key="4">
    <source>
        <dbReference type="ARBA" id="ARBA00014880"/>
    </source>
</evidence>
<evidence type="ECO:0000256" key="10">
    <source>
        <dbReference type="ARBA" id="ARBA00022833"/>
    </source>
</evidence>
<comment type="subcellular location">
    <subcellularLocation>
        <location evidence="2">Cytoplasm</location>
    </subcellularLocation>
    <subcellularLocation>
        <location evidence="1">Nucleus</location>
    </subcellularLocation>
</comment>
<evidence type="ECO:0000256" key="8">
    <source>
        <dbReference type="ARBA" id="ARBA00022790"/>
    </source>
</evidence>
<keyword evidence="5" id="KW-0963">Cytoplasm</keyword>
<evidence type="ECO:0000256" key="3">
    <source>
        <dbReference type="ARBA" id="ARBA00006008"/>
    </source>
</evidence>
<feature type="domain" description="MPN" evidence="13">
    <location>
        <begin position="36"/>
        <end position="193"/>
    </location>
</feature>
<evidence type="ECO:0000256" key="1">
    <source>
        <dbReference type="ARBA" id="ARBA00004123"/>
    </source>
</evidence>
<dbReference type="InterPro" id="IPR037518">
    <property type="entry name" value="MPN"/>
</dbReference>
<keyword evidence="9" id="KW-0378">Hydrolase</keyword>
<reference evidence="14" key="1">
    <citation type="submission" date="2021-01" db="EMBL/GenBank/DDBJ databases">
        <authorList>
            <person name="Corre E."/>
            <person name="Pelletier E."/>
            <person name="Niang G."/>
            <person name="Scheremetjew M."/>
            <person name="Finn R."/>
            <person name="Kale V."/>
            <person name="Holt S."/>
            <person name="Cochrane G."/>
            <person name="Meng A."/>
            <person name="Brown T."/>
            <person name="Cohen L."/>
        </authorList>
    </citation>
    <scope>NUCLEOTIDE SEQUENCE</scope>
    <source>
        <strain evidence="14">CCMP622</strain>
    </source>
</reference>
<keyword evidence="8" id="KW-0736">Signalosome</keyword>
<evidence type="ECO:0000259" key="13">
    <source>
        <dbReference type="PROSITE" id="PS50249"/>
    </source>
</evidence>
<dbReference type="SUPFAM" id="SSF102712">
    <property type="entry name" value="JAB1/MPN domain"/>
    <property type="match status" value="1"/>
</dbReference>
<dbReference type="GO" id="GO:0046872">
    <property type="term" value="F:metal ion binding"/>
    <property type="evidence" value="ECO:0007669"/>
    <property type="project" value="UniProtKB-KW"/>
</dbReference>
<dbReference type="EMBL" id="HBHP01025834">
    <property type="protein sequence ID" value="CAD9772054.1"/>
    <property type="molecule type" value="Transcribed_RNA"/>
</dbReference>
<evidence type="ECO:0000256" key="12">
    <source>
        <dbReference type="ARBA" id="ARBA00023242"/>
    </source>
</evidence>
<organism evidence="14">
    <name type="scientific">Lotharella oceanica</name>
    <dbReference type="NCBI Taxonomy" id="641309"/>
    <lineage>
        <taxon>Eukaryota</taxon>
        <taxon>Sar</taxon>
        <taxon>Rhizaria</taxon>
        <taxon>Cercozoa</taxon>
        <taxon>Chlorarachniophyceae</taxon>
        <taxon>Lotharella</taxon>
    </lineage>
</organism>
<keyword evidence="10" id="KW-0862">Zinc</keyword>
<dbReference type="Gene3D" id="3.40.140.10">
    <property type="entry name" value="Cytidine Deaminase, domain 2"/>
    <property type="match status" value="1"/>
</dbReference>
<evidence type="ECO:0000256" key="9">
    <source>
        <dbReference type="ARBA" id="ARBA00022801"/>
    </source>
</evidence>
<dbReference type="SMART" id="SM00232">
    <property type="entry name" value="JAB_MPN"/>
    <property type="match status" value="1"/>
</dbReference>
<keyword evidence="7" id="KW-0479">Metal-binding</keyword>
<dbReference type="InterPro" id="IPR000555">
    <property type="entry name" value="JAMM/MPN+_dom"/>
</dbReference>
<evidence type="ECO:0000313" key="14">
    <source>
        <dbReference type="EMBL" id="CAD9772054.1"/>
    </source>
</evidence>
<dbReference type="FunFam" id="3.40.140.10:FF:000203">
    <property type="entry name" value="COP9 signalosome complex subunit 5"/>
    <property type="match status" value="1"/>
</dbReference>
<dbReference type="GO" id="GO:0005737">
    <property type="term" value="C:cytoplasm"/>
    <property type="evidence" value="ECO:0007669"/>
    <property type="project" value="UniProtKB-SubCell"/>
</dbReference>
<proteinExistence type="inferred from homology"/>
<evidence type="ECO:0000256" key="11">
    <source>
        <dbReference type="ARBA" id="ARBA00023049"/>
    </source>
</evidence>
<dbReference type="GO" id="GO:0006508">
    <property type="term" value="P:proteolysis"/>
    <property type="evidence" value="ECO:0007669"/>
    <property type="project" value="UniProtKB-KW"/>
</dbReference>
<dbReference type="AlphaFoldDB" id="A0A7S2TWV7"/>
<dbReference type="Pfam" id="PF01398">
    <property type="entry name" value="JAB"/>
    <property type="match status" value="1"/>
</dbReference>
<name>A0A7S2TWV7_9EUKA</name>
<keyword evidence="11" id="KW-0482">Metalloprotease</keyword>
<sequence>MDKEADGKYYAHDAAAIKKVMDDKPWEKNPKNFAKCNISALAGMRMLKHALSGVKKGRARDGGKGLPLEVMGLMVGRPSADSITVLDAIPLPCDGFESEWNVNISQKAMMLMIKVQERIEAKGTKEEIIGWYHSHPFEVGVHNNCFMSAIDVNTQSMYQKAIKKHWTAVVVDPLRCVAKSKLEMSAFRAYPDHFKPPADQAPDGEPIRENAGKNWGTYPERYYQLQTKFFMSSIARSTMDLFSKDSLWIRILSNSKIDDEEYAGKVIKRIGKATTKMAASIGVARYEKGSNKDKPNPAVEDSTKIAHELCTEQTLGILRHALFCGCKRISSAGDSKWAYLSSK</sequence>
<evidence type="ECO:0000256" key="2">
    <source>
        <dbReference type="ARBA" id="ARBA00004496"/>
    </source>
</evidence>
<dbReference type="PROSITE" id="PS50249">
    <property type="entry name" value="MPN"/>
    <property type="match status" value="1"/>
</dbReference>
<dbReference type="GO" id="GO:0008237">
    <property type="term" value="F:metallopeptidase activity"/>
    <property type="evidence" value="ECO:0007669"/>
    <property type="project" value="UniProtKB-KW"/>
</dbReference>
<dbReference type="GO" id="GO:0008180">
    <property type="term" value="C:COP9 signalosome"/>
    <property type="evidence" value="ECO:0007669"/>
    <property type="project" value="UniProtKB-KW"/>
</dbReference>
<gene>
    <name evidence="14" type="ORF">LSP00402_LOCUS16044</name>
</gene>
<dbReference type="InterPro" id="IPR050242">
    <property type="entry name" value="JAMM_MPN+_peptidase_M67A"/>
</dbReference>